<reference evidence="12 13" key="2">
    <citation type="submission" date="2019-09" db="EMBL/GenBank/DDBJ databases">
        <title>Complete Genome Sequence and Methylome Analysis of free living Spirochaetas.</title>
        <authorList>
            <person name="Leshcheva N."/>
            <person name="Mikheeva N."/>
        </authorList>
    </citation>
    <scope>NUCLEOTIDE SEQUENCE [LARGE SCALE GENOMIC DNA]</scope>
    <source>
        <strain evidence="12 13">P</strain>
    </source>
</reference>
<feature type="region of interest" description="Disordered" evidence="11">
    <location>
        <begin position="96"/>
        <end position="119"/>
    </location>
</feature>
<evidence type="ECO:0000256" key="3">
    <source>
        <dbReference type="ARBA" id="ARBA00022448"/>
    </source>
</evidence>
<comment type="function">
    <text evidence="10">Involved in protein export. Participates in an early event of protein translocation.</text>
</comment>
<dbReference type="OrthoDB" id="371332at2"/>
<organism evidence="12 13">
    <name type="scientific">Thiospirochaeta perfilievii</name>
    <dbReference type="NCBI Taxonomy" id="252967"/>
    <lineage>
        <taxon>Bacteria</taxon>
        <taxon>Pseudomonadati</taxon>
        <taxon>Spirochaetota</taxon>
        <taxon>Spirochaetia</taxon>
        <taxon>Spirochaetales</taxon>
        <taxon>Spirochaetaceae</taxon>
        <taxon>Thiospirochaeta</taxon>
    </lineage>
</organism>
<evidence type="ECO:0000256" key="2">
    <source>
        <dbReference type="ARBA" id="ARBA00008445"/>
    </source>
</evidence>
<dbReference type="KEGG" id="sper:EW093_14485"/>
<comment type="similarity">
    <text evidence="2 10">Belongs to the SecG family.</text>
</comment>
<protein>
    <recommendedName>
        <fullName evidence="10">Protein-export membrane protein SecG</fullName>
    </recommendedName>
</protein>
<evidence type="ECO:0000256" key="5">
    <source>
        <dbReference type="ARBA" id="ARBA00022692"/>
    </source>
</evidence>
<dbReference type="InterPro" id="IPR004692">
    <property type="entry name" value="SecG"/>
</dbReference>
<keyword evidence="5 10" id="KW-0812">Transmembrane</keyword>
<dbReference type="PRINTS" id="PR01651">
    <property type="entry name" value="SECGEXPORT"/>
</dbReference>
<evidence type="ECO:0000256" key="10">
    <source>
        <dbReference type="RuleBase" id="RU365087"/>
    </source>
</evidence>
<evidence type="ECO:0000256" key="1">
    <source>
        <dbReference type="ARBA" id="ARBA00004651"/>
    </source>
</evidence>
<dbReference type="PANTHER" id="PTHR34182:SF1">
    <property type="entry name" value="PROTEIN-EXPORT MEMBRANE PROTEIN SECG"/>
    <property type="match status" value="1"/>
</dbReference>
<dbReference type="GO" id="GO:0009306">
    <property type="term" value="P:protein secretion"/>
    <property type="evidence" value="ECO:0007669"/>
    <property type="project" value="UniProtKB-UniRule"/>
</dbReference>
<keyword evidence="9 10" id="KW-0472">Membrane</keyword>
<keyword evidence="7 10" id="KW-1133">Transmembrane helix</keyword>
<keyword evidence="4 10" id="KW-1003">Cell membrane</keyword>
<dbReference type="GO" id="GO:0065002">
    <property type="term" value="P:intracellular protein transmembrane transport"/>
    <property type="evidence" value="ECO:0007669"/>
    <property type="project" value="TreeGrafter"/>
</dbReference>
<dbReference type="Proteomes" id="UP000323824">
    <property type="component" value="Chromosome"/>
</dbReference>
<dbReference type="RefSeq" id="WP_149569091.1">
    <property type="nucleotide sequence ID" value="NZ_CP035807.1"/>
</dbReference>
<keyword evidence="13" id="KW-1185">Reference proteome</keyword>
<dbReference type="EMBL" id="CP035807">
    <property type="protein sequence ID" value="QEN05857.1"/>
    <property type="molecule type" value="Genomic_DNA"/>
</dbReference>
<dbReference type="NCBIfam" id="TIGR00810">
    <property type="entry name" value="secG"/>
    <property type="match status" value="1"/>
</dbReference>
<dbReference type="Pfam" id="PF03840">
    <property type="entry name" value="SecG"/>
    <property type="match status" value="1"/>
</dbReference>
<gene>
    <name evidence="12" type="primary">secG</name>
    <name evidence="12" type="ORF">EW093_14485</name>
</gene>
<feature type="transmembrane region" description="Helical" evidence="10">
    <location>
        <begin position="54"/>
        <end position="74"/>
    </location>
</feature>
<keyword evidence="3 10" id="KW-0813">Transport</keyword>
<evidence type="ECO:0000313" key="12">
    <source>
        <dbReference type="EMBL" id="QEN05857.1"/>
    </source>
</evidence>
<reference evidence="12 13" key="1">
    <citation type="submission" date="2019-02" db="EMBL/GenBank/DDBJ databases">
        <authorList>
            <person name="Fomenkov A."/>
            <person name="Dubinina G."/>
            <person name="Grabovich M."/>
            <person name="Vincze T."/>
            <person name="Roberts R.J."/>
        </authorList>
    </citation>
    <scope>NUCLEOTIDE SEQUENCE [LARGE SCALE GENOMIC DNA]</scope>
    <source>
        <strain evidence="12 13">P</strain>
    </source>
</reference>
<keyword evidence="8 10" id="KW-0811">Translocation</keyword>
<evidence type="ECO:0000256" key="11">
    <source>
        <dbReference type="SAM" id="MobiDB-lite"/>
    </source>
</evidence>
<comment type="caution">
    <text evidence="10">Lacks conserved residue(s) required for the propagation of feature annotation.</text>
</comment>
<dbReference type="PANTHER" id="PTHR34182">
    <property type="entry name" value="PROTEIN-EXPORT MEMBRANE PROTEIN SECG"/>
    <property type="match status" value="1"/>
</dbReference>
<proteinExistence type="inferred from homology"/>
<comment type="subcellular location">
    <subcellularLocation>
        <location evidence="1 10">Cell membrane</location>
        <topology evidence="1 10">Multi-pass membrane protein</topology>
    </subcellularLocation>
</comment>
<evidence type="ECO:0000256" key="7">
    <source>
        <dbReference type="ARBA" id="ARBA00022989"/>
    </source>
</evidence>
<evidence type="ECO:0000313" key="13">
    <source>
        <dbReference type="Proteomes" id="UP000323824"/>
    </source>
</evidence>
<dbReference type="GO" id="GO:0005886">
    <property type="term" value="C:plasma membrane"/>
    <property type="evidence" value="ECO:0007669"/>
    <property type="project" value="UniProtKB-SubCell"/>
</dbReference>
<dbReference type="GO" id="GO:0015450">
    <property type="term" value="F:protein-transporting ATPase activity"/>
    <property type="evidence" value="ECO:0007669"/>
    <property type="project" value="UniProtKB-UniRule"/>
</dbReference>
<evidence type="ECO:0000256" key="9">
    <source>
        <dbReference type="ARBA" id="ARBA00023136"/>
    </source>
</evidence>
<keyword evidence="6 10" id="KW-0653">Protein transport</keyword>
<evidence type="ECO:0000256" key="6">
    <source>
        <dbReference type="ARBA" id="ARBA00022927"/>
    </source>
</evidence>
<evidence type="ECO:0000256" key="4">
    <source>
        <dbReference type="ARBA" id="ARBA00022475"/>
    </source>
</evidence>
<sequence length="119" mass="12683">MEFVSTLLLVLFIIVAVLLVALVLLQDDQGEGLGSMFGGNSSSPFGAKSGNVLVKTTTVLGILFFVSSLGLAWVSRTQSDDDILKAAVKAEIESVEGSDWWEEPATETETDTVTDTVNE</sequence>
<accession>A0A5C1QEN1</accession>
<dbReference type="AlphaFoldDB" id="A0A5C1QEN1"/>
<dbReference type="GO" id="GO:0043952">
    <property type="term" value="P:protein transport by the Sec complex"/>
    <property type="evidence" value="ECO:0007669"/>
    <property type="project" value="TreeGrafter"/>
</dbReference>
<name>A0A5C1QEN1_9SPIO</name>
<evidence type="ECO:0000256" key="8">
    <source>
        <dbReference type="ARBA" id="ARBA00023010"/>
    </source>
</evidence>